<dbReference type="Proteomes" id="UP000010478">
    <property type="component" value="Chromosome"/>
</dbReference>
<accession>K9VIH5</accession>
<dbReference type="HOGENOM" id="CLU_2808290_0_0_3"/>
<name>K9VIH5_9CYAN</name>
<dbReference type="KEGG" id="oni:Osc7112_3536"/>
<gene>
    <name evidence="1" type="ORF">Osc7112_3536</name>
</gene>
<evidence type="ECO:0000313" key="1">
    <source>
        <dbReference type="EMBL" id="AFZ07903.1"/>
    </source>
</evidence>
<proteinExistence type="predicted"/>
<organism evidence="1 2">
    <name type="scientific">Phormidium nigroviride PCC 7112</name>
    <dbReference type="NCBI Taxonomy" id="179408"/>
    <lineage>
        <taxon>Bacteria</taxon>
        <taxon>Bacillati</taxon>
        <taxon>Cyanobacteriota</taxon>
        <taxon>Cyanophyceae</taxon>
        <taxon>Oscillatoriophycideae</taxon>
        <taxon>Oscillatoriales</taxon>
        <taxon>Oscillatoriaceae</taxon>
        <taxon>Phormidium</taxon>
    </lineage>
</organism>
<keyword evidence="2" id="KW-1185">Reference proteome</keyword>
<dbReference type="EMBL" id="CP003614">
    <property type="protein sequence ID" value="AFZ07903.1"/>
    <property type="molecule type" value="Genomic_DNA"/>
</dbReference>
<protein>
    <submittedName>
        <fullName evidence="1">Uncharacterized protein</fullName>
    </submittedName>
</protein>
<evidence type="ECO:0000313" key="2">
    <source>
        <dbReference type="Proteomes" id="UP000010478"/>
    </source>
</evidence>
<dbReference type="AlphaFoldDB" id="K9VIH5"/>
<dbReference type="STRING" id="179408.Osc7112_3536"/>
<sequence>MANEIRVWSTGLQLHSFFKLVLSKIPYKSELDRGIGAMPQVLIPLKSVAAGGRPALTGFHRRVTTQR</sequence>
<reference evidence="1 2" key="1">
    <citation type="submission" date="2012-05" db="EMBL/GenBank/DDBJ databases">
        <title>Finished chromosome of genome of Oscillatoria sp. PCC 7112.</title>
        <authorList>
            <consortium name="US DOE Joint Genome Institute"/>
            <person name="Gugger M."/>
            <person name="Coursin T."/>
            <person name="Rippka R."/>
            <person name="Tandeau De Marsac N."/>
            <person name="Huntemann M."/>
            <person name="Wei C.-L."/>
            <person name="Han J."/>
            <person name="Detter J.C."/>
            <person name="Han C."/>
            <person name="Tapia R."/>
            <person name="Davenport K."/>
            <person name="Daligault H."/>
            <person name="Erkkila T."/>
            <person name="Gu W."/>
            <person name="Munk A.C.C."/>
            <person name="Teshima H."/>
            <person name="Xu Y."/>
            <person name="Chain P."/>
            <person name="Chen A."/>
            <person name="Krypides N."/>
            <person name="Mavromatis K."/>
            <person name="Markowitz V."/>
            <person name="Szeto E."/>
            <person name="Ivanova N."/>
            <person name="Mikhailova N."/>
            <person name="Ovchinnikova G."/>
            <person name="Pagani I."/>
            <person name="Pati A."/>
            <person name="Goodwin L."/>
            <person name="Peters L."/>
            <person name="Pitluck S."/>
            <person name="Woyke T."/>
            <person name="Kerfeld C."/>
        </authorList>
    </citation>
    <scope>NUCLEOTIDE SEQUENCE [LARGE SCALE GENOMIC DNA]</scope>
    <source>
        <strain evidence="1 2">PCC 7112</strain>
    </source>
</reference>